<sequence>MNRYELHAKDELNRWKRKHFYKTSRRKMFARNIQQKINKKVPEKVHKLITSAIKGMVEATISGTSYMTKIDVTHVQTLEERENFVHERLRFYRKLAVAEGAGTGAGGIFLGIADFPLLLSIKMKFLMECSTIYGFSNKEKQERIFLLYVFQTAFSSDEHKRVMIEKISQWQEINHVLENNDWRKLQQEYRDYIDLIKMFQLLPGFGAIVGAYANNQLLEELGETAINCFRLRILHGNEKTD</sequence>
<dbReference type="PANTHER" id="PTHR41260:SF1">
    <property type="entry name" value="PROTEIN ECSC"/>
    <property type="match status" value="1"/>
</dbReference>
<dbReference type="RefSeq" id="WP_094920593.1">
    <property type="nucleotide sequence ID" value="NZ_NPIA01000001.1"/>
</dbReference>
<comment type="caution">
    <text evidence="1">The sequence shown here is derived from an EMBL/GenBank/DDBJ whole genome shotgun (WGS) entry which is preliminary data.</text>
</comment>
<name>A0A263BYC3_9BACI</name>
<dbReference type="EMBL" id="NPIA01000001">
    <property type="protein sequence ID" value="OZM58156.1"/>
    <property type="molecule type" value="Genomic_DNA"/>
</dbReference>
<reference evidence="1 2" key="2">
    <citation type="submission" date="2017-09" db="EMBL/GenBank/DDBJ databases">
        <title>Bacillus patelloidae sp. nov., isolated from the intestinal tract of a marine limpet.</title>
        <authorList>
            <person name="Liu R."/>
            <person name="Dong C."/>
            <person name="Shao Z."/>
        </authorList>
    </citation>
    <scope>NUCLEOTIDE SEQUENCE [LARGE SCALE GENOMIC DNA]</scope>
    <source>
        <strain evidence="1 2">SA5d-4</strain>
    </source>
</reference>
<dbReference type="InterPro" id="IPR024787">
    <property type="entry name" value="EcsC"/>
</dbReference>
<reference evidence="2" key="1">
    <citation type="submission" date="2017-08" db="EMBL/GenBank/DDBJ databases">
        <authorList>
            <person name="Huang Z."/>
        </authorList>
    </citation>
    <scope>NUCLEOTIDE SEQUENCE [LARGE SCALE GENOMIC DNA]</scope>
    <source>
        <strain evidence="2">SA5d-4</strain>
    </source>
</reference>
<evidence type="ECO:0000313" key="2">
    <source>
        <dbReference type="Proteomes" id="UP000217083"/>
    </source>
</evidence>
<evidence type="ECO:0000313" key="1">
    <source>
        <dbReference type="EMBL" id="OZM58156.1"/>
    </source>
</evidence>
<protein>
    <submittedName>
        <fullName evidence="1">ABC transporter-associated protein EcsC</fullName>
    </submittedName>
</protein>
<organism evidence="1 2">
    <name type="scientific">Lottiidibacillus patelloidae</name>
    <dbReference type="NCBI Taxonomy" id="2670334"/>
    <lineage>
        <taxon>Bacteria</taxon>
        <taxon>Bacillati</taxon>
        <taxon>Bacillota</taxon>
        <taxon>Bacilli</taxon>
        <taxon>Bacillales</taxon>
        <taxon>Bacillaceae</taxon>
        <taxon>Lottiidibacillus</taxon>
    </lineage>
</organism>
<dbReference type="Proteomes" id="UP000217083">
    <property type="component" value="Unassembled WGS sequence"/>
</dbReference>
<keyword evidence="2" id="KW-1185">Reference proteome</keyword>
<accession>A0A263BYC3</accession>
<proteinExistence type="predicted"/>
<dbReference type="PANTHER" id="PTHR41260">
    <property type="entry name" value="PROTEIN ECSC"/>
    <property type="match status" value="1"/>
</dbReference>
<dbReference type="AlphaFoldDB" id="A0A263BYC3"/>
<dbReference type="Pfam" id="PF12787">
    <property type="entry name" value="EcsC"/>
    <property type="match status" value="1"/>
</dbReference>
<gene>
    <name evidence="1" type="ORF">CIB95_00840</name>
</gene>